<dbReference type="Gene3D" id="3.90.226.10">
    <property type="entry name" value="2-enoyl-CoA Hydratase, Chain A, domain 1"/>
    <property type="match status" value="1"/>
</dbReference>
<dbReference type="InterPro" id="IPR001753">
    <property type="entry name" value="Enoyl-CoA_hydra/iso"/>
</dbReference>
<dbReference type="RefSeq" id="WP_013426383.1">
    <property type="nucleotide sequence ID" value="NC_014666.1"/>
</dbReference>
<protein>
    <submittedName>
        <fullName evidence="2">Enoyl-CoA hydratase/isomerase</fullName>
    </submittedName>
</protein>
<evidence type="ECO:0000256" key="1">
    <source>
        <dbReference type="ARBA" id="ARBA00005254"/>
    </source>
</evidence>
<dbReference type="CDD" id="cd06558">
    <property type="entry name" value="crotonase-like"/>
    <property type="match status" value="1"/>
</dbReference>
<dbReference type="PANTHER" id="PTHR43459:SF1">
    <property type="entry name" value="EG:BACN32G11.4 PROTEIN"/>
    <property type="match status" value="1"/>
</dbReference>
<dbReference type="Pfam" id="PF00378">
    <property type="entry name" value="ECH_1"/>
    <property type="match status" value="1"/>
</dbReference>
<dbReference type="HOGENOM" id="CLU_009834_7_2_11"/>
<evidence type="ECO:0000313" key="3">
    <source>
        <dbReference type="Proteomes" id="UP000002484"/>
    </source>
</evidence>
<dbReference type="SUPFAM" id="SSF52096">
    <property type="entry name" value="ClpP/crotonase"/>
    <property type="match status" value="1"/>
</dbReference>
<proteinExistence type="inferred from homology"/>
<dbReference type="GO" id="GO:0016853">
    <property type="term" value="F:isomerase activity"/>
    <property type="evidence" value="ECO:0007669"/>
    <property type="project" value="UniProtKB-KW"/>
</dbReference>
<dbReference type="InParanoid" id="E3J872"/>
<dbReference type="AlphaFoldDB" id="E3J872"/>
<dbReference type="PANTHER" id="PTHR43459">
    <property type="entry name" value="ENOYL-COA HYDRATASE"/>
    <property type="match status" value="1"/>
</dbReference>
<keyword evidence="2" id="KW-0413">Isomerase</keyword>
<dbReference type="KEGG" id="fri:FraEuI1c_5277"/>
<dbReference type="InterPro" id="IPR014748">
    <property type="entry name" value="Enoyl-CoA_hydra_C"/>
</dbReference>
<comment type="similarity">
    <text evidence="1">Belongs to the enoyl-CoA hydratase/isomerase family.</text>
</comment>
<dbReference type="OrthoDB" id="8452484at2"/>
<evidence type="ECO:0000313" key="2">
    <source>
        <dbReference type="EMBL" id="ADP83265.1"/>
    </source>
</evidence>
<dbReference type="EMBL" id="CP002299">
    <property type="protein sequence ID" value="ADP83265.1"/>
    <property type="molecule type" value="Genomic_DNA"/>
</dbReference>
<dbReference type="InterPro" id="IPR029045">
    <property type="entry name" value="ClpP/crotonase-like_dom_sf"/>
</dbReference>
<name>E3J872_PSEI1</name>
<sequence>MSADTDPGQPEQAWAARSVPGLDVALDGSALRLTLDRPTKRNAINDVMMAGLIAAVEQAGTDEAVRVIVLRGGGANFCGGADIVARNAAGGARPRAGSIQRRLPYQAHRLIPLIRETQTPVVCAVQGWTTGIGLALAVAADVTIAASDTRFWAPFSERGFTPDSGLTWLLPRRIGEVRARRMLLLGERVDAATAVDWGLVHGTASADEFEATLDDVVGRLATGPTVGLGLTKWLLHAGASNTLDEHLRNEAFGMELSSRSEDFREGLAAFATKRSPDFRGR</sequence>
<accession>E3J872</accession>
<keyword evidence="3" id="KW-1185">Reference proteome</keyword>
<dbReference type="STRING" id="298654.FraEuI1c_5277"/>
<reference evidence="2 3" key="1">
    <citation type="submission" date="2010-10" db="EMBL/GenBank/DDBJ databases">
        <title>Complete sequence of Frankia sp. EuI1c.</title>
        <authorList>
            <consortium name="US DOE Joint Genome Institute"/>
            <person name="Lucas S."/>
            <person name="Copeland A."/>
            <person name="Lapidus A."/>
            <person name="Cheng J.-F."/>
            <person name="Bruce D."/>
            <person name="Goodwin L."/>
            <person name="Pitluck S."/>
            <person name="Chertkov O."/>
            <person name="Detter J.C."/>
            <person name="Han C."/>
            <person name="Tapia R."/>
            <person name="Land M."/>
            <person name="Hauser L."/>
            <person name="Jeffries C."/>
            <person name="Kyrpides N."/>
            <person name="Ivanova N."/>
            <person name="Mikhailova N."/>
            <person name="Beauchemin N."/>
            <person name="Sen A."/>
            <person name="Sur S.A."/>
            <person name="Gtari M."/>
            <person name="Wall L."/>
            <person name="Tisa L."/>
            <person name="Woyke T."/>
        </authorList>
    </citation>
    <scope>NUCLEOTIDE SEQUENCE [LARGE SCALE GENOMIC DNA]</scope>
    <source>
        <strain evidence="3">DSM 45817 / CECT 9037 / EuI1c</strain>
    </source>
</reference>
<organism evidence="2 3">
    <name type="scientific">Pseudofrankia inefficax (strain DSM 45817 / CECT 9037 / DDB 130130 / EuI1c)</name>
    <name type="common">Frankia inefficax</name>
    <dbReference type="NCBI Taxonomy" id="298654"/>
    <lineage>
        <taxon>Bacteria</taxon>
        <taxon>Bacillati</taxon>
        <taxon>Actinomycetota</taxon>
        <taxon>Actinomycetes</taxon>
        <taxon>Frankiales</taxon>
        <taxon>Frankiaceae</taxon>
        <taxon>Pseudofrankia</taxon>
    </lineage>
</organism>
<dbReference type="FunCoup" id="E3J872">
    <property type="interactions" value="82"/>
</dbReference>
<gene>
    <name evidence="2" type="ordered locus">FraEuI1c_5277</name>
</gene>
<dbReference type="Gene3D" id="1.10.12.10">
    <property type="entry name" value="Lyase 2-enoyl-coa Hydratase, Chain A, domain 2"/>
    <property type="match status" value="1"/>
</dbReference>
<dbReference type="eggNOG" id="COG1024">
    <property type="taxonomic scope" value="Bacteria"/>
</dbReference>
<dbReference type="Proteomes" id="UP000002484">
    <property type="component" value="Chromosome"/>
</dbReference>